<dbReference type="EMBL" id="JANTQA010000070">
    <property type="protein sequence ID" value="KAJ3425032.1"/>
    <property type="molecule type" value="Genomic_DNA"/>
</dbReference>
<feature type="compositionally biased region" description="Acidic residues" evidence="11">
    <location>
        <begin position="821"/>
        <end position="843"/>
    </location>
</feature>
<dbReference type="PANTHER" id="PTHR10110">
    <property type="entry name" value="SODIUM/HYDROGEN EXCHANGER"/>
    <property type="match status" value="1"/>
</dbReference>
<evidence type="ECO:0000256" key="8">
    <source>
        <dbReference type="ARBA" id="ARBA00023201"/>
    </source>
</evidence>
<feature type="transmembrane region" description="Helical" evidence="12">
    <location>
        <begin position="263"/>
        <end position="282"/>
    </location>
</feature>
<evidence type="ECO:0000256" key="4">
    <source>
        <dbReference type="ARBA" id="ARBA00022989"/>
    </source>
</evidence>
<dbReference type="GO" id="GO:0015386">
    <property type="term" value="F:potassium:proton antiporter activity"/>
    <property type="evidence" value="ECO:0007669"/>
    <property type="project" value="TreeGrafter"/>
</dbReference>
<keyword evidence="8 9" id="KW-0739">Sodium transport</keyword>
<comment type="subcellular location">
    <subcellularLocation>
        <location evidence="1">Membrane</location>
        <topology evidence="1">Multi-pass membrane protein</topology>
    </subcellularLocation>
</comment>
<evidence type="ECO:0000256" key="2">
    <source>
        <dbReference type="ARBA" id="ARBA00022448"/>
    </source>
</evidence>
<evidence type="ECO:0000256" key="6">
    <source>
        <dbReference type="ARBA" id="ARBA00023065"/>
    </source>
</evidence>
<evidence type="ECO:0000259" key="13">
    <source>
        <dbReference type="Pfam" id="PF00999"/>
    </source>
</evidence>
<evidence type="ECO:0000313" key="15">
    <source>
        <dbReference type="Proteomes" id="UP001146793"/>
    </source>
</evidence>
<feature type="coiled-coil region" evidence="10">
    <location>
        <begin position="952"/>
        <end position="979"/>
    </location>
</feature>
<proteinExistence type="inferred from homology"/>
<feature type="region of interest" description="Disordered" evidence="11">
    <location>
        <begin position="1014"/>
        <end position="1061"/>
    </location>
</feature>
<evidence type="ECO:0000256" key="12">
    <source>
        <dbReference type="SAM" id="Phobius"/>
    </source>
</evidence>
<dbReference type="InterPro" id="IPR006153">
    <property type="entry name" value="Cation/H_exchanger_TM"/>
</dbReference>
<dbReference type="AlphaFoldDB" id="A0AAV7Y900"/>
<accession>A0AAV7Y900</accession>
<keyword evidence="3 9" id="KW-0812">Transmembrane</keyword>
<keyword evidence="4 12" id="KW-1133">Transmembrane helix</keyword>
<dbReference type="GO" id="GO:0015385">
    <property type="term" value="F:sodium:proton antiporter activity"/>
    <property type="evidence" value="ECO:0007669"/>
    <property type="project" value="InterPro"/>
</dbReference>
<feature type="transmembrane region" description="Helical" evidence="12">
    <location>
        <begin position="303"/>
        <end position="322"/>
    </location>
</feature>
<protein>
    <recommendedName>
        <fullName evidence="9">Sodium/hydrogen exchanger</fullName>
    </recommendedName>
</protein>
<gene>
    <name evidence="14" type="ORF">M0812_27464</name>
</gene>
<feature type="transmembrane region" description="Helical" evidence="12">
    <location>
        <begin position="205"/>
        <end position="230"/>
    </location>
</feature>
<feature type="compositionally biased region" description="Basic and acidic residues" evidence="11">
    <location>
        <begin position="1035"/>
        <end position="1047"/>
    </location>
</feature>
<feature type="transmembrane region" description="Helical" evidence="12">
    <location>
        <begin position="48"/>
        <end position="66"/>
    </location>
</feature>
<dbReference type="GO" id="GO:0051453">
    <property type="term" value="P:regulation of intracellular pH"/>
    <property type="evidence" value="ECO:0007669"/>
    <property type="project" value="TreeGrafter"/>
</dbReference>
<evidence type="ECO:0000313" key="14">
    <source>
        <dbReference type="EMBL" id="KAJ3425032.1"/>
    </source>
</evidence>
<dbReference type="InterPro" id="IPR004709">
    <property type="entry name" value="NaH_exchanger"/>
</dbReference>
<dbReference type="PRINTS" id="PR01084">
    <property type="entry name" value="NAHEXCHNGR"/>
</dbReference>
<feature type="domain" description="Cation/H+ exchanger transmembrane" evidence="13">
    <location>
        <begin position="35"/>
        <end position="428"/>
    </location>
</feature>
<feature type="transmembrane region" description="Helical" evidence="12">
    <location>
        <begin position="107"/>
        <end position="130"/>
    </location>
</feature>
<evidence type="ECO:0000256" key="10">
    <source>
        <dbReference type="SAM" id="Coils"/>
    </source>
</evidence>
<evidence type="ECO:0000256" key="7">
    <source>
        <dbReference type="ARBA" id="ARBA00023136"/>
    </source>
</evidence>
<keyword evidence="7 12" id="KW-0472">Membrane</keyword>
<feature type="region of interest" description="Disordered" evidence="11">
    <location>
        <begin position="788"/>
        <end position="880"/>
    </location>
</feature>
<evidence type="ECO:0000256" key="1">
    <source>
        <dbReference type="ARBA" id="ARBA00004141"/>
    </source>
</evidence>
<feature type="region of interest" description="Disordered" evidence="11">
    <location>
        <begin position="923"/>
        <end position="951"/>
    </location>
</feature>
<feature type="transmembrane region" description="Helical" evidence="12">
    <location>
        <begin position="142"/>
        <end position="161"/>
    </location>
</feature>
<comment type="caution">
    <text evidence="14">The sequence shown here is derived from an EMBL/GenBank/DDBJ whole genome shotgun (WGS) entry which is preliminary data.</text>
</comment>
<reference evidence="14" key="1">
    <citation type="submission" date="2022-08" db="EMBL/GenBank/DDBJ databases">
        <title>Novel sulphate-reducing endosymbionts in the free-living metamonad Anaeramoeba.</title>
        <authorList>
            <person name="Jerlstrom-Hultqvist J."/>
            <person name="Cepicka I."/>
            <person name="Gallot-Lavallee L."/>
            <person name="Salas-Leiva D."/>
            <person name="Curtis B.A."/>
            <person name="Zahonova K."/>
            <person name="Pipaliya S."/>
            <person name="Dacks J."/>
            <person name="Roger A.J."/>
        </authorList>
    </citation>
    <scope>NUCLEOTIDE SEQUENCE</scope>
    <source>
        <strain evidence="14">Busselton2</strain>
    </source>
</reference>
<dbReference type="InterPro" id="IPR018422">
    <property type="entry name" value="Cation/H_exchanger_CPA1"/>
</dbReference>
<evidence type="ECO:0000256" key="5">
    <source>
        <dbReference type="ARBA" id="ARBA00023053"/>
    </source>
</evidence>
<keyword evidence="6 9" id="KW-0406">Ion transport</keyword>
<feature type="compositionally biased region" description="Polar residues" evidence="11">
    <location>
        <begin position="1014"/>
        <end position="1033"/>
    </location>
</feature>
<keyword evidence="10" id="KW-0175">Coiled coil</keyword>
<feature type="transmembrane region" description="Helical" evidence="12">
    <location>
        <begin position="18"/>
        <end position="36"/>
    </location>
</feature>
<organism evidence="14 15">
    <name type="scientific">Anaeramoeba flamelloides</name>
    <dbReference type="NCBI Taxonomy" id="1746091"/>
    <lineage>
        <taxon>Eukaryota</taxon>
        <taxon>Metamonada</taxon>
        <taxon>Anaeramoebidae</taxon>
        <taxon>Anaeramoeba</taxon>
    </lineage>
</organism>
<dbReference type="Pfam" id="PF00999">
    <property type="entry name" value="Na_H_Exchanger"/>
    <property type="match status" value="1"/>
</dbReference>
<evidence type="ECO:0000256" key="11">
    <source>
        <dbReference type="SAM" id="MobiDB-lite"/>
    </source>
</evidence>
<dbReference type="Gene3D" id="6.10.140.1330">
    <property type="match status" value="1"/>
</dbReference>
<evidence type="ECO:0000256" key="3">
    <source>
        <dbReference type="ARBA" id="ARBA00022692"/>
    </source>
</evidence>
<evidence type="ECO:0000256" key="9">
    <source>
        <dbReference type="RuleBase" id="RU003722"/>
    </source>
</evidence>
<feature type="transmembrane region" description="Helical" evidence="12">
    <location>
        <begin position="404"/>
        <end position="427"/>
    </location>
</feature>
<dbReference type="PANTHER" id="PTHR10110:SF126">
    <property type="entry name" value="NA(+)_H(+) EXCHANGER PROTEIN 7"/>
    <property type="match status" value="1"/>
</dbReference>
<feature type="transmembrane region" description="Helical" evidence="12">
    <location>
        <begin position="334"/>
        <end position="362"/>
    </location>
</feature>
<name>A0AAV7Y900_9EUKA</name>
<dbReference type="GO" id="GO:0098719">
    <property type="term" value="P:sodium ion import across plasma membrane"/>
    <property type="evidence" value="ECO:0007669"/>
    <property type="project" value="TreeGrafter"/>
</dbReference>
<keyword evidence="9" id="KW-0050">Antiport</keyword>
<feature type="compositionally biased region" description="Acidic residues" evidence="11">
    <location>
        <begin position="852"/>
        <end position="871"/>
    </location>
</feature>
<feature type="transmembrane region" description="Helical" evidence="12">
    <location>
        <begin position="78"/>
        <end position="95"/>
    </location>
</feature>
<dbReference type="GO" id="GO:0005886">
    <property type="term" value="C:plasma membrane"/>
    <property type="evidence" value="ECO:0007669"/>
    <property type="project" value="TreeGrafter"/>
</dbReference>
<dbReference type="NCBIfam" id="TIGR00840">
    <property type="entry name" value="b_cpa1"/>
    <property type="match status" value="1"/>
</dbReference>
<keyword evidence="2 9" id="KW-0813">Transport</keyword>
<sequence length="1061" mass="121963">MGETFQILFTHLTNTSQFVLIFIGALFSLITIRMMIARYNIRFLPESALIIVVGIVIGLIVYISGTEQHTLLKFDSEVFFLIFIPPIILEAGFFLDKDFFFHNLRLIILYAVFGTILNTFLVGISLYLFRSVFGIEITFVELLTFGSLISAVDPVAVLAIFEEAHVNKTLHILVSGESILNDSVSIVLYQLFLSLTKVDHIETTVPLFAIIRFFLVSVGGILFGFFMGLFGSWLTKFTNSIQLFEPWVLLCIGLLSYQLAEVFSLSGIVSILFCGITLSKYANTNLCRRSSLTFKRDLKSFASMNEAIIFLLLGTHFTFQFTGKNKFGGSAHEFNFLFTCLTLFFILFYRFVVTFFLTLIANRKRITKVRWREQLILSYSGLRGAIAFALALSLPDTIKAKNTFISTTLIVVIFTVFLQGGTIKFIMKRLHLKFAKKIKGSISSQVFPRVFDHVQNAMFLIIGGSGGSYNWGHKFHDLDNFLQKLFVRGLYKEEKHLLKVLNKLREAEIKDELDEREKRRLLIEQAKYSSLISNPKVNLELVIDEKRKRLFQHQPRNEYAIFPKTSPRIMKQNKLQINHNGIEQAHGGHDNNESNKINLNRNRRKYQKGIELTEESLYKFNQENSSHSENEYYSYSDSTNDLEFSQSEKGILKYKTKNLKPRKGLYASQMSFPSFASSTDLEHYSSYSPKDIQEFMKKIQSKRPEMFPYSRINAPDYTHDSGVNTLPVLVRRGHTLKNSTNVGLITQLKKHKKSRNYRHTKKRGYMAIRDNILLSNVMSRHFIPSLSSKTIKESSSNEDLNSIVGGDQKINRNLNNHYESGYDDDDDDDDDLDDDNNLYDDDNGNNNGNGNDYDDGDDDGDGDGDGDDDNSEISNIKTKKINLNDEKRGIKINKQNSIYSMDHHFSSASHSSRNLMHKYKKRKHHHHRRHYHKKKKKHYHHHNKRIQNSKKLSKQILKIEKIKLQNQKLKQNLQKNNIKNNQIFEKGNIKNSRNVVSGDDDDDDDDDIELLSNISKSGSFSSQDELLKNQSMAIDNKDFGNKIDHSNSELSSETENDAHND</sequence>
<comment type="similarity">
    <text evidence="9">Belongs to the monovalent cation:proton antiporter 1 (CPA1) transporter (TC 2.A.36) family.</text>
</comment>
<keyword evidence="5" id="KW-0915">Sodium</keyword>
<dbReference type="Proteomes" id="UP001146793">
    <property type="component" value="Unassembled WGS sequence"/>
</dbReference>